<dbReference type="Pfam" id="PF00041">
    <property type="entry name" value="fn3"/>
    <property type="match status" value="2"/>
</dbReference>
<feature type="compositionally biased region" description="Basic and acidic residues" evidence="3">
    <location>
        <begin position="429"/>
        <end position="445"/>
    </location>
</feature>
<reference evidence="5 8" key="2">
    <citation type="submission" date="2020-08" db="EMBL/GenBank/DDBJ databases">
        <title>Sequencing the genomes of 1000 actinobacteria strains.</title>
        <authorList>
            <person name="Klenk H.-P."/>
        </authorList>
    </citation>
    <scope>NUCLEOTIDE SEQUENCE [LARGE SCALE GENOMIC DNA]</scope>
    <source>
        <strain evidence="5 8">DSM 15626</strain>
    </source>
</reference>
<dbReference type="AlphaFoldDB" id="A0A7Y4P2G1"/>
<evidence type="ECO:0000313" key="5">
    <source>
        <dbReference type="EMBL" id="MBB6566251.1"/>
    </source>
</evidence>
<feature type="domain" description="Fibronectin type-III" evidence="4">
    <location>
        <begin position="551"/>
        <end position="647"/>
    </location>
</feature>
<organism evidence="6 7">
    <name type="scientific">Kribbella sandramycini</name>
    <dbReference type="NCBI Taxonomy" id="60450"/>
    <lineage>
        <taxon>Bacteria</taxon>
        <taxon>Bacillati</taxon>
        <taxon>Actinomycetota</taxon>
        <taxon>Actinomycetes</taxon>
        <taxon>Propionibacteriales</taxon>
        <taxon>Kribbellaceae</taxon>
        <taxon>Kribbella</taxon>
    </lineage>
</organism>
<keyword evidence="7" id="KW-1185">Reference proteome</keyword>
<dbReference type="PROSITE" id="PS50853">
    <property type="entry name" value="FN3"/>
    <property type="match status" value="2"/>
</dbReference>
<evidence type="ECO:0000256" key="2">
    <source>
        <dbReference type="ARBA" id="ARBA00023326"/>
    </source>
</evidence>
<feature type="compositionally biased region" description="Low complexity" evidence="3">
    <location>
        <begin position="453"/>
        <end position="463"/>
    </location>
</feature>
<comment type="caution">
    <text evidence="6">The sequence shown here is derived from an EMBL/GenBank/DDBJ whole genome shotgun (WGS) entry which is preliminary data.</text>
</comment>
<dbReference type="SUPFAM" id="SSF50998">
    <property type="entry name" value="Quinoprotein alcohol dehydrogenase-like"/>
    <property type="match status" value="1"/>
</dbReference>
<dbReference type="RefSeq" id="WP_171675715.1">
    <property type="nucleotide sequence ID" value="NZ_BAAAGT010000010.1"/>
</dbReference>
<dbReference type="Proteomes" id="UP000553957">
    <property type="component" value="Unassembled WGS sequence"/>
</dbReference>
<proteinExistence type="predicted"/>
<dbReference type="SUPFAM" id="SSF49265">
    <property type="entry name" value="Fibronectin type III"/>
    <property type="match status" value="1"/>
</dbReference>
<feature type="region of interest" description="Disordered" evidence="3">
    <location>
        <begin position="348"/>
        <end position="467"/>
    </location>
</feature>
<evidence type="ECO:0000313" key="8">
    <source>
        <dbReference type="Proteomes" id="UP000553957"/>
    </source>
</evidence>
<feature type="compositionally biased region" description="Basic and acidic residues" evidence="3">
    <location>
        <begin position="407"/>
        <end position="421"/>
    </location>
</feature>
<evidence type="ECO:0000313" key="6">
    <source>
        <dbReference type="EMBL" id="NOL43084.1"/>
    </source>
</evidence>
<dbReference type="InterPro" id="IPR011047">
    <property type="entry name" value="Quinoprotein_ADH-like_sf"/>
</dbReference>
<evidence type="ECO:0000256" key="1">
    <source>
        <dbReference type="ARBA" id="ARBA00023295"/>
    </source>
</evidence>
<gene>
    <name evidence="5" type="ORF">HNR71_001888</name>
    <name evidence="6" type="ORF">HPO96_22820</name>
</gene>
<keyword evidence="1" id="KW-0326">Glycosidase</keyword>
<evidence type="ECO:0000256" key="3">
    <source>
        <dbReference type="SAM" id="MobiDB-lite"/>
    </source>
</evidence>
<dbReference type="SMART" id="SM00060">
    <property type="entry name" value="FN3"/>
    <property type="match status" value="2"/>
</dbReference>
<name>A0A7Y4P2G1_9ACTN</name>
<feature type="region of interest" description="Disordered" evidence="3">
    <location>
        <begin position="267"/>
        <end position="286"/>
    </location>
</feature>
<dbReference type="Gene3D" id="2.60.40.10">
    <property type="entry name" value="Immunoglobulins"/>
    <property type="match status" value="2"/>
</dbReference>
<feature type="compositionally biased region" description="Pro residues" evidence="3">
    <location>
        <begin position="377"/>
        <end position="404"/>
    </location>
</feature>
<dbReference type="EMBL" id="JACHKF010000001">
    <property type="protein sequence ID" value="MBB6566251.1"/>
    <property type="molecule type" value="Genomic_DNA"/>
</dbReference>
<evidence type="ECO:0000313" key="7">
    <source>
        <dbReference type="Proteomes" id="UP000534306"/>
    </source>
</evidence>
<dbReference type="GO" id="GO:0000272">
    <property type="term" value="P:polysaccharide catabolic process"/>
    <property type="evidence" value="ECO:0007669"/>
    <property type="project" value="UniProtKB-KW"/>
</dbReference>
<feature type="domain" description="Fibronectin type-III" evidence="4">
    <location>
        <begin position="459"/>
        <end position="548"/>
    </location>
</feature>
<feature type="region of interest" description="Disordered" evidence="3">
    <location>
        <begin position="318"/>
        <end position="337"/>
    </location>
</feature>
<accession>A0A7Y4P2G1</accession>
<dbReference type="CDD" id="cd00063">
    <property type="entry name" value="FN3"/>
    <property type="match status" value="2"/>
</dbReference>
<dbReference type="GO" id="GO:0016798">
    <property type="term" value="F:hydrolase activity, acting on glycosyl bonds"/>
    <property type="evidence" value="ECO:0007669"/>
    <property type="project" value="UniProtKB-KW"/>
</dbReference>
<dbReference type="Proteomes" id="UP000534306">
    <property type="component" value="Unassembled WGS sequence"/>
</dbReference>
<dbReference type="EMBL" id="JABJRC010000005">
    <property type="protein sequence ID" value="NOL43084.1"/>
    <property type="molecule type" value="Genomic_DNA"/>
</dbReference>
<keyword evidence="1" id="KW-0378">Hydrolase</keyword>
<keyword evidence="2" id="KW-0119">Carbohydrate metabolism</keyword>
<keyword evidence="2" id="KW-0624">Polysaccharide degradation</keyword>
<dbReference type="InterPro" id="IPR013783">
    <property type="entry name" value="Ig-like_fold"/>
</dbReference>
<dbReference type="InterPro" id="IPR036116">
    <property type="entry name" value="FN3_sf"/>
</dbReference>
<sequence>MKPTMIRPVKGRAGLAAVVAGCVALLSVVVLTGAGNPTSGLKFTQSGHWIYNSSIGRVFHLDSATKAIDAQVPLSTGEEGAQAVQTDTDVYVLSKSRIDKFGKSDLTVAEPIEVPVNEQPVGVEAAGAVFAVYQQSGHVVRLGERRTTAFLGGALSDPVATSDGTLWVHRVGPGELCQLPPTADRMSCPASAPQGHKGGLVAIGDKAVFVDLTAQKVYDLSSGGLDDRSDLGELAVPDSALVAGNDVDGRIALVDRDKGQVHLVSLPERPGAKPAAPTTTKIPQGKYDRVASSGHGLALLNRQDSDLVTLDRDGKVHQQKIDNEHQTPGRRQEPRLIRGDDAQVYVESGKGDRVVVVDGQGRTEPVPVGGKTSDDPITPPKPKTTPSNTPRPPEHTPVPPPKTTPPETEKPEKKDPPETDRPSTPVKPGNDRPGNDKPERQDPPKSKPPVKPAVPKATVPGAPTGVTARAYPEGPLVKWSGAAPHGAPITGYQLLWTGGSRTVSASARSATVADLAGKSGYYVSVRAVNRIGYGPATRSNQVKGSYAAAESPREIVVSKDGTPGELTLAWDRPTMGDGTFLRYAVSLGSATAAPRVNVTGTEATIKGLTTGRTYTFYVRAITRAPDGQQLQGKYTSLSAAPVGAPERTKRVVASRGAGTSYENCEPPACAFIQVRIENLRPNTNYKIVPHVEGWEPFNEGATLRTSSEGHLLVDDRFPCSGVGRLVWATVTGPEGTYTSNKFTWKSG</sequence>
<reference evidence="6 7" key="1">
    <citation type="submission" date="2020-05" db="EMBL/GenBank/DDBJ databases">
        <title>Genome sequence of Kribbella sandramycini ATCC 39419.</title>
        <authorList>
            <person name="Maclea K.S."/>
            <person name="Fair J.L."/>
        </authorList>
    </citation>
    <scope>NUCLEOTIDE SEQUENCE [LARGE SCALE GENOMIC DNA]</scope>
    <source>
        <strain evidence="6 7">ATCC 39419</strain>
    </source>
</reference>
<protein>
    <submittedName>
        <fullName evidence="6">Fibronectin type III domain-containing protein</fullName>
    </submittedName>
</protein>
<dbReference type="InterPro" id="IPR003961">
    <property type="entry name" value="FN3_dom"/>
</dbReference>
<evidence type="ECO:0000259" key="4">
    <source>
        <dbReference type="PROSITE" id="PS50853"/>
    </source>
</evidence>